<dbReference type="SUPFAM" id="SSF53822">
    <property type="entry name" value="Periplasmic binding protein-like I"/>
    <property type="match status" value="1"/>
</dbReference>
<keyword evidence="1" id="KW-0805">Transcription regulation</keyword>
<evidence type="ECO:0000313" key="6">
    <source>
        <dbReference type="Proteomes" id="UP000573729"/>
    </source>
</evidence>
<accession>A0A7W7BMP7</accession>
<dbReference type="Gene3D" id="3.40.50.2300">
    <property type="match status" value="2"/>
</dbReference>
<dbReference type="CDD" id="cd01392">
    <property type="entry name" value="HTH_LacI"/>
    <property type="match status" value="1"/>
</dbReference>
<dbReference type="GO" id="GO:0003700">
    <property type="term" value="F:DNA-binding transcription factor activity"/>
    <property type="evidence" value="ECO:0007669"/>
    <property type="project" value="TreeGrafter"/>
</dbReference>
<dbReference type="Gene3D" id="1.10.260.40">
    <property type="entry name" value="lambda repressor-like DNA-binding domains"/>
    <property type="match status" value="1"/>
</dbReference>
<protein>
    <submittedName>
        <fullName evidence="5">DNA-binding LacI/PurR family transcriptional regulator</fullName>
    </submittedName>
</protein>
<reference evidence="5 6" key="1">
    <citation type="submission" date="2020-08" db="EMBL/GenBank/DDBJ databases">
        <title>Sequencing the genomes of 1000 actinobacteria strains.</title>
        <authorList>
            <person name="Klenk H.-P."/>
        </authorList>
    </citation>
    <scope>NUCLEOTIDE SEQUENCE [LARGE SCALE GENOMIC DNA]</scope>
    <source>
        <strain evidence="5 6">DSM 24947</strain>
    </source>
</reference>
<dbReference type="PROSITE" id="PS50932">
    <property type="entry name" value="HTH_LACI_2"/>
    <property type="match status" value="1"/>
</dbReference>
<comment type="caution">
    <text evidence="5">The sequence shown here is derived from an EMBL/GenBank/DDBJ whole genome shotgun (WGS) entry which is preliminary data.</text>
</comment>
<evidence type="ECO:0000313" key="5">
    <source>
        <dbReference type="EMBL" id="MBB4665489.1"/>
    </source>
</evidence>
<dbReference type="EMBL" id="JACHMD010000001">
    <property type="protein sequence ID" value="MBB4665489.1"/>
    <property type="molecule type" value="Genomic_DNA"/>
</dbReference>
<dbReference type="AlphaFoldDB" id="A0A7W7BMP7"/>
<dbReference type="SUPFAM" id="SSF47413">
    <property type="entry name" value="lambda repressor-like DNA-binding domains"/>
    <property type="match status" value="1"/>
</dbReference>
<dbReference type="CDD" id="cd06279">
    <property type="entry name" value="PBP1_LacI-like"/>
    <property type="match status" value="1"/>
</dbReference>
<gene>
    <name evidence="5" type="ORF">BKA24_000198</name>
</gene>
<dbReference type="RefSeq" id="WP_184214431.1">
    <property type="nucleotide sequence ID" value="NZ_JACHMD010000001.1"/>
</dbReference>
<keyword evidence="2 5" id="KW-0238">DNA-binding</keyword>
<evidence type="ECO:0000256" key="3">
    <source>
        <dbReference type="ARBA" id="ARBA00023163"/>
    </source>
</evidence>
<name>A0A7W7BMP7_9MICO</name>
<feature type="domain" description="HTH lacI-type" evidence="4">
    <location>
        <begin position="6"/>
        <end position="61"/>
    </location>
</feature>
<keyword evidence="6" id="KW-1185">Reference proteome</keyword>
<evidence type="ECO:0000256" key="1">
    <source>
        <dbReference type="ARBA" id="ARBA00023015"/>
    </source>
</evidence>
<dbReference type="SMART" id="SM00354">
    <property type="entry name" value="HTH_LACI"/>
    <property type="match status" value="1"/>
</dbReference>
<dbReference type="Pfam" id="PF13377">
    <property type="entry name" value="Peripla_BP_3"/>
    <property type="match status" value="1"/>
</dbReference>
<dbReference type="GO" id="GO:0000976">
    <property type="term" value="F:transcription cis-regulatory region binding"/>
    <property type="evidence" value="ECO:0007669"/>
    <property type="project" value="TreeGrafter"/>
</dbReference>
<dbReference type="PANTHER" id="PTHR30146">
    <property type="entry name" value="LACI-RELATED TRANSCRIPTIONAL REPRESSOR"/>
    <property type="match status" value="1"/>
</dbReference>
<dbReference type="InterPro" id="IPR000843">
    <property type="entry name" value="HTH_LacI"/>
</dbReference>
<evidence type="ECO:0000259" key="4">
    <source>
        <dbReference type="PROSITE" id="PS50932"/>
    </source>
</evidence>
<evidence type="ECO:0000256" key="2">
    <source>
        <dbReference type="ARBA" id="ARBA00023125"/>
    </source>
</evidence>
<organism evidence="5 6">
    <name type="scientific">Microbacterium marinum</name>
    <dbReference type="NCBI Taxonomy" id="421115"/>
    <lineage>
        <taxon>Bacteria</taxon>
        <taxon>Bacillati</taxon>
        <taxon>Actinomycetota</taxon>
        <taxon>Actinomycetes</taxon>
        <taxon>Micrococcales</taxon>
        <taxon>Microbacteriaceae</taxon>
        <taxon>Microbacterium</taxon>
    </lineage>
</organism>
<sequence>MSSRRATIADVAREAGVSASTASVVFSGKVVVSDATRAKVIAAAESLGYTGPDPRAASLRTGRAGIVAVLFRERLGAAFRDPVNAAMMDGLSDALAPIGAGILLLRDEGPDAPATAPSLTSAPIDAAVLLGCNEIVRASVETVRGRGLPVAVIEGDAGADIPRILLDNREAQRQAAEHVRSLGHRDVAIVTLPRDGARRRGFHDDEAGITVDVTRDRLQGARDVYPDAPAYATAESSIDEGLAAGRVLLAGVRPTAILAQSDMLAAGVIRAAEEAGLRVPEDLSVTGFDGIVVDGLAPYALTTLVQDAAAKGRAAGEAVVAMLEGREPASLTLSCTFRRGNTTAPVSVSAGKALGPRSDSAG</sequence>
<dbReference type="Proteomes" id="UP000573729">
    <property type="component" value="Unassembled WGS sequence"/>
</dbReference>
<dbReference type="InterPro" id="IPR010982">
    <property type="entry name" value="Lambda_DNA-bd_dom_sf"/>
</dbReference>
<dbReference type="InterPro" id="IPR028082">
    <property type="entry name" value="Peripla_BP_I"/>
</dbReference>
<keyword evidence="3" id="KW-0804">Transcription</keyword>
<dbReference type="PANTHER" id="PTHR30146:SF138">
    <property type="entry name" value="TRANSCRIPTIONAL REGULATORY PROTEIN"/>
    <property type="match status" value="1"/>
</dbReference>
<proteinExistence type="predicted"/>
<dbReference type="Pfam" id="PF00356">
    <property type="entry name" value="LacI"/>
    <property type="match status" value="1"/>
</dbReference>
<dbReference type="InterPro" id="IPR046335">
    <property type="entry name" value="LacI/GalR-like_sensor"/>
</dbReference>